<accession>A0A4U8YH07</accession>
<dbReference type="CDD" id="cd07505">
    <property type="entry name" value="HAD_BPGM-like"/>
    <property type="match status" value="1"/>
</dbReference>
<dbReference type="SUPFAM" id="SSF56784">
    <property type="entry name" value="HAD-like"/>
    <property type="match status" value="1"/>
</dbReference>
<dbReference type="InterPro" id="IPR036412">
    <property type="entry name" value="HAD-like_sf"/>
</dbReference>
<dbReference type="Gene3D" id="3.40.50.1000">
    <property type="entry name" value="HAD superfamily/HAD-like"/>
    <property type="match status" value="1"/>
</dbReference>
<keyword evidence="2" id="KW-1185">Reference proteome</keyword>
<reference evidence="1 2" key="1">
    <citation type="submission" date="2019-03" db="EMBL/GenBank/DDBJ databases">
        <authorList>
            <person name="Nijsse B."/>
        </authorList>
    </citation>
    <scope>NUCLEOTIDE SEQUENCE [LARGE SCALE GENOMIC DNA]</scope>
    <source>
        <strain evidence="1">Desulfoluna butyratoxydans MSL71</strain>
    </source>
</reference>
<proteinExistence type="predicted"/>
<dbReference type="InterPro" id="IPR023214">
    <property type="entry name" value="HAD_sf"/>
</dbReference>
<gene>
    <name evidence="1" type="ORF">MSL71_4220</name>
</gene>
<dbReference type="AlphaFoldDB" id="A0A4U8YH07"/>
<evidence type="ECO:0000313" key="1">
    <source>
        <dbReference type="EMBL" id="VFQ42801.1"/>
    </source>
</evidence>
<dbReference type="Proteomes" id="UP000507962">
    <property type="component" value="Unassembled WGS sequence"/>
</dbReference>
<evidence type="ECO:0000313" key="2">
    <source>
        <dbReference type="Proteomes" id="UP000507962"/>
    </source>
</evidence>
<sequence>MAATRLNVSPPDCLALEDSGNGVKSAVSAGMTVVQIPDMTQPTEDLLALGHIVLKDLAEVLQYRF</sequence>
<protein>
    <submittedName>
        <fullName evidence="1">Had-like domain</fullName>
    </submittedName>
</protein>
<organism evidence="1 2">
    <name type="scientific">Desulfoluna butyratoxydans</name>
    <dbReference type="NCBI Taxonomy" id="231438"/>
    <lineage>
        <taxon>Bacteria</taxon>
        <taxon>Pseudomonadati</taxon>
        <taxon>Thermodesulfobacteriota</taxon>
        <taxon>Desulfobacteria</taxon>
        <taxon>Desulfobacterales</taxon>
        <taxon>Desulfolunaceae</taxon>
        <taxon>Desulfoluna</taxon>
    </lineage>
</organism>
<dbReference type="EMBL" id="CAADHO010000001">
    <property type="protein sequence ID" value="VFQ42801.1"/>
    <property type="molecule type" value="Genomic_DNA"/>
</dbReference>
<dbReference type="RefSeq" id="WP_180137010.1">
    <property type="nucleotide sequence ID" value="NZ_CAADHO010000001.1"/>
</dbReference>
<name>A0A4U8YH07_9BACT</name>